<reference evidence="2 3" key="1">
    <citation type="journal article" date="2015" name="Proc. Natl. Acad. Sci. U.S.A.">
        <title>The resurrection genome of Boea hygrometrica: A blueprint for survival of dehydration.</title>
        <authorList>
            <person name="Xiao L."/>
            <person name="Yang G."/>
            <person name="Zhang L."/>
            <person name="Yang X."/>
            <person name="Zhao S."/>
            <person name="Ji Z."/>
            <person name="Zhou Q."/>
            <person name="Hu M."/>
            <person name="Wang Y."/>
            <person name="Chen M."/>
            <person name="Xu Y."/>
            <person name="Jin H."/>
            <person name="Xiao X."/>
            <person name="Hu G."/>
            <person name="Bao F."/>
            <person name="Hu Y."/>
            <person name="Wan P."/>
            <person name="Li L."/>
            <person name="Deng X."/>
            <person name="Kuang T."/>
            <person name="Xiang C."/>
            <person name="Zhu J.K."/>
            <person name="Oliver M.J."/>
            <person name="He Y."/>
        </authorList>
    </citation>
    <scope>NUCLEOTIDE SEQUENCE [LARGE SCALE GENOMIC DNA]</scope>
    <source>
        <strain evidence="3">cv. XS01</strain>
    </source>
</reference>
<accession>A0A2Z7DBY8</accession>
<dbReference type="EMBL" id="KQ987361">
    <property type="protein sequence ID" value="KZV57281.1"/>
    <property type="molecule type" value="Genomic_DNA"/>
</dbReference>
<feature type="compositionally biased region" description="Basic and acidic residues" evidence="1">
    <location>
        <begin position="328"/>
        <end position="342"/>
    </location>
</feature>
<keyword evidence="3" id="KW-1185">Reference proteome</keyword>
<protein>
    <submittedName>
        <fullName evidence="2">Uncharacterized protein</fullName>
    </submittedName>
</protein>
<evidence type="ECO:0000313" key="2">
    <source>
        <dbReference type="EMBL" id="KZV57281.1"/>
    </source>
</evidence>
<name>A0A2Z7DBY8_9LAMI</name>
<dbReference type="AlphaFoldDB" id="A0A2Z7DBY8"/>
<dbReference type="Proteomes" id="UP000250235">
    <property type="component" value="Unassembled WGS sequence"/>
</dbReference>
<evidence type="ECO:0000256" key="1">
    <source>
        <dbReference type="SAM" id="MobiDB-lite"/>
    </source>
</evidence>
<feature type="compositionally biased region" description="Basic and acidic residues" evidence="1">
    <location>
        <begin position="353"/>
        <end position="369"/>
    </location>
</feature>
<evidence type="ECO:0000313" key="3">
    <source>
        <dbReference type="Proteomes" id="UP000250235"/>
    </source>
</evidence>
<proteinExistence type="predicted"/>
<sequence>MLSIDISEQDTPLRNQFPLSYLSFNRFFNYCSSLQVAEMIELCHMRHSAAGFHISSTVHNPNDIACYPRLVNQQIQQTIDWSLIHTKRLRIEEEQSYFVQSPESPPPSFQRRDSSTSLTDSHMHFNIDDIPLDDTADNQFSLPAISSALSASLDDLRTFLSQRIDDSQNDILSRLNTLDRGHRDTMRQHGEIVQNLIHNASQDNRTQGDVQILHLNEFKKGFLAHGASVTADLMEVRKELKALDAKVTYLDGQVASIRSELFDFQANVAENYLNLSTHLGDLVDYIRGGDAKKGEGSSSRPQPPPDDQGGGSGGRTTDIVDRFIGSMSREDRGRGRSGERRSSGNRSGHSNRMRYDSDEQADNSKRNSEESNVVLKNLQMVRVQQMKKTAGALSIDDVISSDITISRKLLLTSRWLQWNGFSRSAKSKIQQMIFEVGDCKTMSLE</sequence>
<feature type="region of interest" description="Disordered" evidence="1">
    <location>
        <begin position="290"/>
        <end position="372"/>
    </location>
</feature>
<gene>
    <name evidence="2" type="ORF">F511_37932</name>
</gene>
<feature type="region of interest" description="Disordered" evidence="1">
    <location>
        <begin position="97"/>
        <end position="117"/>
    </location>
</feature>
<organism evidence="2 3">
    <name type="scientific">Dorcoceras hygrometricum</name>
    <dbReference type="NCBI Taxonomy" id="472368"/>
    <lineage>
        <taxon>Eukaryota</taxon>
        <taxon>Viridiplantae</taxon>
        <taxon>Streptophyta</taxon>
        <taxon>Embryophyta</taxon>
        <taxon>Tracheophyta</taxon>
        <taxon>Spermatophyta</taxon>
        <taxon>Magnoliopsida</taxon>
        <taxon>eudicotyledons</taxon>
        <taxon>Gunneridae</taxon>
        <taxon>Pentapetalae</taxon>
        <taxon>asterids</taxon>
        <taxon>lamiids</taxon>
        <taxon>Lamiales</taxon>
        <taxon>Gesneriaceae</taxon>
        <taxon>Didymocarpoideae</taxon>
        <taxon>Trichosporeae</taxon>
        <taxon>Loxocarpinae</taxon>
        <taxon>Dorcoceras</taxon>
    </lineage>
</organism>